<evidence type="ECO:0000313" key="1">
    <source>
        <dbReference type="EMBL" id="DAF97553.1"/>
    </source>
</evidence>
<accession>A0A8S5USS5</accession>
<organism evidence="1">
    <name type="scientific">Myoviridae sp. ctijX18</name>
    <dbReference type="NCBI Taxonomy" id="2825154"/>
    <lineage>
        <taxon>Viruses</taxon>
        <taxon>Duplodnaviria</taxon>
        <taxon>Heunggongvirae</taxon>
        <taxon>Uroviricota</taxon>
        <taxon>Caudoviricetes</taxon>
    </lineage>
</organism>
<name>A0A8S5USS5_9CAUD</name>
<sequence>MAIDFNDKQNQQSGFLGNAKPFTFSGNRGIGGFNVINGSLMSFEKTLKEVLEARVAVNEVDIGIIPMDHNNHPQLPLDVMLVTARRNGENGEKNLRGVYAVAICKSTDTLREQQVDLNGRKFSIDILPSQMFNAQELVNLFVKTAKDKFKEDAVYCGGSTLFTDEIDLKDQGVVLNNLIEYLMACITHAEYEKNRRERKLIDMNFAAHKNTEVLTCERKLNTAPVFDHAGQPIRADFIHTVSSRDESQNSGSFLDGANIAREVTRLTGYVDLLPVSPNTAGLASVMNPWGSTGYGAANVTGQQTPVDATRVYVTNVVFTSINPSDSQTMGNILFGLVSGVIASWDNYWWVMTALNPKQQAPNSLHSVAGLGYDISQMLRLPNFEPFPVDDPKYDDSAWVQTLNTYFRPDVVFSLEVGLGTIGEWKYNTILQAAIESYDEAVKPGSYNSYLIDLATLLTNGAFTEEYKKLGGDGRVVSTLRDRQILVGSYYNNELKAIRSLQDFDRRLLLNQVNGQVENMAIVTDWTYASVDPSLNTLQRLGIQQDVIKRQAPSAKVTGYGVRVDFDARFIQALVLGMRHAGMNLLNSNTVVPVNQAQYAVHINNAMVSNIGAQLGYQNVASAKQGAGIFNYGRHY</sequence>
<proteinExistence type="predicted"/>
<reference evidence="1" key="1">
    <citation type="journal article" date="2021" name="Proc. Natl. Acad. Sci. U.S.A.">
        <title>A Catalog of Tens of Thousands of Viruses from Human Metagenomes Reveals Hidden Associations with Chronic Diseases.</title>
        <authorList>
            <person name="Tisza M.J."/>
            <person name="Buck C.B."/>
        </authorList>
    </citation>
    <scope>NUCLEOTIDE SEQUENCE</scope>
    <source>
        <strain evidence="1">CtijX18</strain>
    </source>
</reference>
<protein>
    <submittedName>
        <fullName evidence="1">Uncharacterized protein</fullName>
    </submittedName>
</protein>
<dbReference type="EMBL" id="BK016133">
    <property type="protein sequence ID" value="DAF97553.1"/>
    <property type="molecule type" value="Genomic_DNA"/>
</dbReference>